<reference evidence="1 2" key="1">
    <citation type="journal article" date="2021" name="Commun. Biol.">
        <title>The genome of Shorea leprosula (Dipterocarpaceae) highlights the ecological relevance of drought in aseasonal tropical rainforests.</title>
        <authorList>
            <person name="Ng K.K.S."/>
            <person name="Kobayashi M.J."/>
            <person name="Fawcett J.A."/>
            <person name="Hatakeyama M."/>
            <person name="Paape T."/>
            <person name="Ng C.H."/>
            <person name="Ang C.C."/>
            <person name="Tnah L.H."/>
            <person name="Lee C.T."/>
            <person name="Nishiyama T."/>
            <person name="Sese J."/>
            <person name="O'Brien M.J."/>
            <person name="Copetti D."/>
            <person name="Mohd Noor M.I."/>
            <person name="Ong R.C."/>
            <person name="Putra M."/>
            <person name="Sireger I.Z."/>
            <person name="Indrioko S."/>
            <person name="Kosugi Y."/>
            <person name="Izuno A."/>
            <person name="Isagi Y."/>
            <person name="Lee S.L."/>
            <person name="Shimizu K.K."/>
        </authorList>
    </citation>
    <scope>NUCLEOTIDE SEQUENCE [LARGE SCALE GENOMIC DNA]</scope>
    <source>
        <strain evidence="1">214</strain>
    </source>
</reference>
<evidence type="ECO:0000313" key="2">
    <source>
        <dbReference type="Proteomes" id="UP001054252"/>
    </source>
</evidence>
<dbReference type="AlphaFoldDB" id="A0AAV5JCR3"/>
<accession>A0AAV5JCR3</accession>
<dbReference type="Proteomes" id="UP001054252">
    <property type="component" value="Unassembled WGS sequence"/>
</dbReference>
<proteinExistence type="predicted"/>
<protein>
    <submittedName>
        <fullName evidence="1">Uncharacterized protein</fullName>
    </submittedName>
</protein>
<sequence>MELNVSGPPKKQNQILLPPKRGQIKIKIIKTVLKSAANCVNSICESRDDKKEVVLGLAQASDKLQPGTFSDGSPDSAD</sequence>
<organism evidence="1 2">
    <name type="scientific">Rubroshorea leprosula</name>
    <dbReference type="NCBI Taxonomy" id="152421"/>
    <lineage>
        <taxon>Eukaryota</taxon>
        <taxon>Viridiplantae</taxon>
        <taxon>Streptophyta</taxon>
        <taxon>Embryophyta</taxon>
        <taxon>Tracheophyta</taxon>
        <taxon>Spermatophyta</taxon>
        <taxon>Magnoliopsida</taxon>
        <taxon>eudicotyledons</taxon>
        <taxon>Gunneridae</taxon>
        <taxon>Pentapetalae</taxon>
        <taxon>rosids</taxon>
        <taxon>malvids</taxon>
        <taxon>Malvales</taxon>
        <taxon>Dipterocarpaceae</taxon>
        <taxon>Rubroshorea</taxon>
    </lineage>
</organism>
<evidence type="ECO:0000313" key="1">
    <source>
        <dbReference type="EMBL" id="GKV08230.1"/>
    </source>
</evidence>
<dbReference type="EMBL" id="BPVZ01000028">
    <property type="protein sequence ID" value="GKV08230.1"/>
    <property type="molecule type" value="Genomic_DNA"/>
</dbReference>
<keyword evidence="2" id="KW-1185">Reference proteome</keyword>
<name>A0AAV5JCR3_9ROSI</name>
<comment type="caution">
    <text evidence="1">The sequence shown here is derived from an EMBL/GenBank/DDBJ whole genome shotgun (WGS) entry which is preliminary data.</text>
</comment>
<gene>
    <name evidence="1" type="ORF">SLEP1_g19894</name>
</gene>